<reference evidence="7 10" key="1">
    <citation type="journal article" date="2021" name="G3 (Bethesda)">
        <title>Genomic diversity, chromosomal rearrangements, and interspecies hybridization in the ogataea polymorpha species complex.</title>
        <authorList>
            <person name="Hanson S.J."/>
            <person name="Cinneide E.O."/>
            <person name="Salzberg L.I."/>
            <person name="Wolfe K.H."/>
            <person name="McGowan J."/>
            <person name="Fitzpatrick D.A."/>
            <person name="Matlin K."/>
        </authorList>
    </citation>
    <scope>NUCLEOTIDE SEQUENCE</scope>
    <source>
        <strain evidence="8">51-138</strain>
        <strain evidence="7">61-244</strain>
    </source>
</reference>
<organism evidence="7 9">
    <name type="scientific">Pichia angusta</name>
    <name type="common">Yeast</name>
    <name type="synonym">Hansenula polymorpha</name>
    <dbReference type="NCBI Taxonomy" id="870730"/>
    <lineage>
        <taxon>Eukaryota</taxon>
        <taxon>Fungi</taxon>
        <taxon>Dikarya</taxon>
        <taxon>Ascomycota</taxon>
        <taxon>Saccharomycotina</taxon>
        <taxon>Pichiomycetes</taxon>
        <taxon>Pichiales</taxon>
        <taxon>Pichiaceae</taxon>
        <taxon>Ogataea</taxon>
    </lineage>
</organism>
<dbReference type="GeneID" id="66124226"/>
<dbReference type="RefSeq" id="XP_043062070.1">
    <property type="nucleotide sequence ID" value="XM_043202149.1"/>
</dbReference>
<dbReference type="InterPro" id="IPR031310">
    <property type="entry name" value="Ribosomal_uL5_N"/>
</dbReference>
<comment type="similarity">
    <text evidence="1">Belongs to the universal ribosomal protein uL5 family.</text>
</comment>
<name>A0AAN6DJK0_PICAN</name>
<protein>
    <submittedName>
        <fullName evidence="7">Uncharacterized protein</fullName>
    </submittedName>
</protein>
<evidence type="ECO:0000259" key="5">
    <source>
        <dbReference type="Pfam" id="PF00281"/>
    </source>
</evidence>
<dbReference type="GO" id="GO:0003735">
    <property type="term" value="F:structural constituent of ribosome"/>
    <property type="evidence" value="ECO:0007669"/>
    <property type="project" value="InterPro"/>
</dbReference>
<comment type="caution">
    <text evidence="7">The sequence shown here is derived from an EMBL/GenBank/DDBJ whole genome shotgun (WGS) entry which is preliminary data.</text>
</comment>
<dbReference type="InterPro" id="IPR002132">
    <property type="entry name" value="Ribosomal_uL5"/>
</dbReference>
<evidence type="ECO:0000256" key="2">
    <source>
        <dbReference type="ARBA" id="ARBA00022980"/>
    </source>
</evidence>
<evidence type="ECO:0000256" key="1">
    <source>
        <dbReference type="ARBA" id="ARBA00008553"/>
    </source>
</evidence>
<keyword evidence="2" id="KW-0689">Ribosomal protein</keyword>
<evidence type="ECO:0000313" key="7">
    <source>
        <dbReference type="EMBL" id="KAG7821700.1"/>
    </source>
</evidence>
<dbReference type="GO" id="GO:0006412">
    <property type="term" value="P:translation"/>
    <property type="evidence" value="ECO:0007669"/>
    <property type="project" value="InterPro"/>
</dbReference>
<dbReference type="InterPro" id="IPR022803">
    <property type="entry name" value="Ribosomal_uL5_dom_sf"/>
</dbReference>
<dbReference type="SUPFAM" id="SSF55282">
    <property type="entry name" value="RL5-like"/>
    <property type="match status" value="1"/>
</dbReference>
<feature type="domain" description="Large ribosomal subunit protein uL5 C-terminal" evidence="6">
    <location>
        <begin position="189"/>
        <end position="285"/>
    </location>
</feature>
<feature type="domain" description="Large ribosomal subunit protein uL5 N-terminal" evidence="5">
    <location>
        <begin position="131"/>
        <end position="184"/>
    </location>
</feature>
<keyword evidence="10" id="KW-1185">Reference proteome</keyword>
<evidence type="ECO:0000256" key="4">
    <source>
        <dbReference type="SAM" id="MobiDB-lite"/>
    </source>
</evidence>
<dbReference type="GO" id="GO:0005840">
    <property type="term" value="C:ribosome"/>
    <property type="evidence" value="ECO:0007669"/>
    <property type="project" value="UniProtKB-KW"/>
</dbReference>
<evidence type="ECO:0000313" key="10">
    <source>
        <dbReference type="Proteomes" id="UP001197328"/>
    </source>
</evidence>
<dbReference type="InterPro" id="IPR031309">
    <property type="entry name" value="Ribosomal_uL5_C"/>
</dbReference>
<evidence type="ECO:0000313" key="8">
    <source>
        <dbReference type="EMBL" id="KAG7845753.1"/>
    </source>
</evidence>
<dbReference type="EMBL" id="JAHLVD010000018">
    <property type="protein sequence ID" value="KAG7845753.1"/>
    <property type="molecule type" value="Genomic_DNA"/>
</dbReference>
<feature type="region of interest" description="Disordered" evidence="4">
    <location>
        <begin position="92"/>
        <end position="118"/>
    </location>
</feature>
<dbReference type="EMBL" id="JAHLUX010000001">
    <property type="protein sequence ID" value="KAG7821700.1"/>
    <property type="molecule type" value="Genomic_DNA"/>
</dbReference>
<evidence type="ECO:0000256" key="3">
    <source>
        <dbReference type="ARBA" id="ARBA00023274"/>
    </source>
</evidence>
<dbReference type="GO" id="GO:1990904">
    <property type="term" value="C:ribonucleoprotein complex"/>
    <property type="evidence" value="ECO:0007669"/>
    <property type="project" value="UniProtKB-KW"/>
</dbReference>
<dbReference type="PANTHER" id="PTHR11994">
    <property type="entry name" value="60S RIBOSOMAL PROTEIN L11-RELATED"/>
    <property type="match status" value="1"/>
</dbReference>
<dbReference type="Gene3D" id="3.30.1440.10">
    <property type="match status" value="1"/>
</dbReference>
<dbReference type="Pfam" id="PF00281">
    <property type="entry name" value="Ribosomal_L5"/>
    <property type="match status" value="1"/>
</dbReference>
<gene>
    <name evidence="7" type="ORF">KL928_000175</name>
    <name evidence="8" type="ORF">KL940_004980</name>
</gene>
<keyword evidence="3" id="KW-0687">Ribonucleoprotein</keyword>
<proteinExistence type="inferred from homology"/>
<dbReference type="Proteomes" id="UP001197328">
    <property type="component" value="Unassembled WGS sequence"/>
</dbReference>
<dbReference type="Proteomes" id="UP001196530">
    <property type="component" value="Unassembled WGS sequence"/>
</dbReference>
<dbReference type="Pfam" id="PF00673">
    <property type="entry name" value="Ribosomal_L5_C"/>
    <property type="match status" value="1"/>
</dbReference>
<evidence type="ECO:0000313" key="9">
    <source>
        <dbReference type="Proteomes" id="UP001196530"/>
    </source>
</evidence>
<evidence type="ECO:0000259" key="6">
    <source>
        <dbReference type="Pfam" id="PF00673"/>
    </source>
</evidence>
<sequence length="301" mass="34386">MVFVQLRQFSNSSIAAGRPGYSLVKPVHHRVRIRKQLLSPRFPELKLPPTDVRSPKYRPFLVRQDRVKEHYHNTLKSDLLLINYQHDQKDVEGPKRRKWDMSSPYHINRPLQKPKGQIVPSPTIRARTWKNVPFFEGVSINCFVEEAKANPAAAIAAQLQIQQITNSKVYPIYAKTNVPTWKLRPGMLMGARTRLTGAPAHQFLSTLTELVLPRARDFRGIRNSAGDQYGNIAFGLSAETVRLFPEIEHNQDSWPNTYGFWLTLHTSAQLDYEARTLLSGLGLPFYGNEKVPLLLRQAQGL</sequence>
<dbReference type="AlphaFoldDB" id="A0AAN6DJK0"/>
<accession>A0AAN6DJK0</accession>